<evidence type="ECO:0000313" key="2">
    <source>
        <dbReference type="EMBL" id="CAE0724155.1"/>
    </source>
</evidence>
<feature type="compositionally biased region" description="Low complexity" evidence="1">
    <location>
        <begin position="307"/>
        <end position="334"/>
    </location>
</feature>
<accession>A0A7S4ARH8</accession>
<gene>
    <name evidence="2" type="ORF">PAUS00366_LOCUS16911</name>
</gene>
<organism evidence="2">
    <name type="scientific">Pseudo-nitzschia australis</name>
    <dbReference type="NCBI Taxonomy" id="44445"/>
    <lineage>
        <taxon>Eukaryota</taxon>
        <taxon>Sar</taxon>
        <taxon>Stramenopiles</taxon>
        <taxon>Ochrophyta</taxon>
        <taxon>Bacillariophyta</taxon>
        <taxon>Bacillariophyceae</taxon>
        <taxon>Bacillariophycidae</taxon>
        <taxon>Bacillariales</taxon>
        <taxon>Bacillariaceae</taxon>
        <taxon>Pseudo-nitzschia</taxon>
    </lineage>
</organism>
<proteinExistence type="predicted"/>
<dbReference type="EMBL" id="HBIX01024462">
    <property type="protein sequence ID" value="CAE0724155.1"/>
    <property type="molecule type" value="Transcribed_RNA"/>
</dbReference>
<feature type="region of interest" description="Disordered" evidence="1">
    <location>
        <begin position="476"/>
        <end position="495"/>
    </location>
</feature>
<dbReference type="InterPro" id="IPR018790">
    <property type="entry name" value="DUF2358"/>
</dbReference>
<protein>
    <submittedName>
        <fullName evidence="2">Uncharacterized protein</fullName>
    </submittedName>
</protein>
<feature type="region of interest" description="Disordered" evidence="1">
    <location>
        <begin position="303"/>
        <end position="349"/>
    </location>
</feature>
<dbReference type="AlphaFoldDB" id="A0A7S4ARH8"/>
<dbReference type="PANTHER" id="PTHR31094">
    <property type="entry name" value="RIKEN CDNA 2310061I04 GENE"/>
    <property type="match status" value="1"/>
</dbReference>
<dbReference type="Pfam" id="PF10184">
    <property type="entry name" value="DUF2358"/>
    <property type="match status" value="1"/>
</dbReference>
<dbReference type="PANTHER" id="PTHR31094:SF2">
    <property type="entry name" value="RIKEN CDNA 2310061I04 GENE"/>
    <property type="match status" value="1"/>
</dbReference>
<reference evidence="2" key="1">
    <citation type="submission" date="2021-01" db="EMBL/GenBank/DDBJ databases">
        <authorList>
            <person name="Corre E."/>
            <person name="Pelletier E."/>
            <person name="Niang G."/>
            <person name="Scheremetjew M."/>
            <person name="Finn R."/>
            <person name="Kale V."/>
            <person name="Holt S."/>
            <person name="Cochrane G."/>
            <person name="Meng A."/>
            <person name="Brown T."/>
            <person name="Cohen L."/>
        </authorList>
    </citation>
    <scope>NUCLEOTIDE SEQUENCE</scope>
    <source>
        <strain evidence="2">10249 10 AB</strain>
    </source>
</reference>
<evidence type="ECO:0000256" key="1">
    <source>
        <dbReference type="SAM" id="MobiDB-lite"/>
    </source>
</evidence>
<name>A0A7S4ARH8_9STRA</name>
<sequence length="495" mass="55539">MPKAMMTTKIETNDAYANKQDKQQSSRMRPLRRKPFAMSLACLLLCSITIGCCTAFNIVQPYSNRALGRLQVTSPSSSSSASSTDGYDRQEFEMQVGRAMDTLRDDYPEILVKDPDYSIYSSDLELIDPSGFHVHGVKNYGNSIRLVHTMVGLFYCPDQSDVKFRMCFDKARQNIRIHWNANVVPKAIFGGEKTTLHVDGISIYEFDRQTGNITQHRLERLVLNDNQITTEQGIFAALRKQAIASQVDGIPSFHRHMKAMTKIAGNKQHGDTKSQNFPDNVVRFHGNNLNFLNRRGSVLFGGENDDSLPSSSSKSFVTASSSRSRPTALSSSRTGKADGGDQKQSMPHNTEVVMTDALEKKNEARKKFGLKPLTMEEFLELEQQIQDMEMQQQKKAAAAAMEAMELERAKQQQKNRGGLLGKLFGEAMKDTCDSNYDCEQPQVCCDFGFKKMCCSSGMRVVDGFNNRQGQLAEVPVPLYNPNPFPGNDPRNQNRW</sequence>
<feature type="region of interest" description="Disordered" evidence="1">
    <location>
        <begin position="1"/>
        <end position="30"/>
    </location>
</feature>